<protein>
    <submittedName>
        <fullName evidence="1">Uncharacterized protein</fullName>
    </submittedName>
</protein>
<dbReference type="Proteomes" id="UP000297245">
    <property type="component" value="Unassembled WGS sequence"/>
</dbReference>
<gene>
    <name evidence="2" type="ORF">K435DRAFT_782663</name>
    <name evidence="1" type="ORF">K435DRAFT_785938</name>
</gene>
<evidence type="ECO:0000313" key="1">
    <source>
        <dbReference type="EMBL" id="THU79249.1"/>
    </source>
</evidence>
<dbReference type="EMBL" id="ML180054">
    <property type="protein sequence ID" value="THU79249.1"/>
    <property type="molecule type" value="Genomic_DNA"/>
</dbReference>
<feature type="non-terminal residue" evidence="1">
    <location>
        <position position="1"/>
    </location>
</feature>
<evidence type="ECO:0000313" key="2">
    <source>
        <dbReference type="EMBL" id="THU87016.1"/>
    </source>
</evidence>
<evidence type="ECO:0000313" key="3">
    <source>
        <dbReference type="Proteomes" id="UP000297245"/>
    </source>
</evidence>
<organism evidence="1 3">
    <name type="scientific">Dendrothele bispora (strain CBS 962.96)</name>
    <dbReference type="NCBI Taxonomy" id="1314807"/>
    <lineage>
        <taxon>Eukaryota</taxon>
        <taxon>Fungi</taxon>
        <taxon>Dikarya</taxon>
        <taxon>Basidiomycota</taxon>
        <taxon>Agaricomycotina</taxon>
        <taxon>Agaricomycetes</taxon>
        <taxon>Agaricomycetidae</taxon>
        <taxon>Agaricales</taxon>
        <taxon>Agaricales incertae sedis</taxon>
        <taxon>Dendrothele</taxon>
    </lineage>
</organism>
<reference evidence="1 3" key="1">
    <citation type="journal article" date="2019" name="Nat. Ecol. Evol.">
        <title>Megaphylogeny resolves global patterns of mushroom evolution.</title>
        <authorList>
            <person name="Varga T."/>
            <person name="Krizsan K."/>
            <person name="Foldi C."/>
            <person name="Dima B."/>
            <person name="Sanchez-Garcia M."/>
            <person name="Sanchez-Ramirez S."/>
            <person name="Szollosi G.J."/>
            <person name="Szarkandi J.G."/>
            <person name="Papp V."/>
            <person name="Albert L."/>
            <person name="Andreopoulos W."/>
            <person name="Angelini C."/>
            <person name="Antonin V."/>
            <person name="Barry K.W."/>
            <person name="Bougher N.L."/>
            <person name="Buchanan P."/>
            <person name="Buyck B."/>
            <person name="Bense V."/>
            <person name="Catcheside P."/>
            <person name="Chovatia M."/>
            <person name="Cooper J."/>
            <person name="Damon W."/>
            <person name="Desjardin D."/>
            <person name="Finy P."/>
            <person name="Geml J."/>
            <person name="Haridas S."/>
            <person name="Hughes K."/>
            <person name="Justo A."/>
            <person name="Karasinski D."/>
            <person name="Kautmanova I."/>
            <person name="Kiss B."/>
            <person name="Kocsube S."/>
            <person name="Kotiranta H."/>
            <person name="LaButti K.M."/>
            <person name="Lechner B.E."/>
            <person name="Liimatainen K."/>
            <person name="Lipzen A."/>
            <person name="Lukacs Z."/>
            <person name="Mihaltcheva S."/>
            <person name="Morgado L.N."/>
            <person name="Niskanen T."/>
            <person name="Noordeloos M.E."/>
            <person name="Ohm R.A."/>
            <person name="Ortiz-Santana B."/>
            <person name="Ovrebo C."/>
            <person name="Racz N."/>
            <person name="Riley R."/>
            <person name="Savchenko A."/>
            <person name="Shiryaev A."/>
            <person name="Soop K."/>
            <person name="Spirin V."/>
            <person name="Szebenyi C."/>
            <person name="Tomsovsky M."/>
            <person name="Tulloss R.E."/>
            <person name="Uehling J."/>
            <person name="Grigoriev I.V."/>
            <person name="Vagvolgyi C."/>
            <person name="Papp T."/>
            <person name="Martin F.M."/>
            <person name="Miettinen O."/>
            <person name="Hibbett D.S."/>
            <person name="Nagy L.G."/>
        </authorList>
    </citation>
    <scope>NUCLEOTIDE SEQUENCE [LARGE SCALE GENOMIC DNA]</scope>
    <source>
        <strain evidence="1 3">CBS 962.96</strain>
    </source>
</reference>
<proteinExistence type="predicted"/>
<sequence length="77" mass="8733">KDYTFQHRTKPSTTRIFTSICKLPSKGGNAEVEEPAIRMKESRKVETLKWTVLPTSCCDDMSIIDTSSWTAHCSSQH</sequence>
<accession>A0A4S8KTU7</accession>
<name>A0A4S8KTU7_DENBC</name>
<dbReference type="AlphaFoldDB" id="A0A4S8KTU7"/>
<keyword evidence="3" id="KW-1185">Reference proteome</keyword>
<dbReference type="EMBL" id="ML179468">
    <property type="protein sequence ID" value="THU87016.1"/>
    <property type="molecule type" value="Genomic_DNA"/>
</dbReference>